<name>A0AA39MR38_9AGAR</name>
<gene>
    <name evidence="3" type="ORF">EV421DRAFT_1805019</name>
</gene>
<dbReference type="AlphaFoldDB" id="A0AA39MR38"/>
<keyword evidence="4" id="KW-1185">Reference proteome</keyword>
<dbReference type="SUPFAM" id="SSF81383">
    <property type="entry name" value="F-box domain"/>
    <property type="match status" value="1"/>
</dbReference>
<dbReference type="InterPro" id="IPR036047">
    <property type="entry name" value="F-box-like_dom_sf"/>
</dbReference>
<feature type="non-terminal residue" evidence="3">
    <location>
        <position position="158"/>
    </location>
</feature>
<evidence type="ECO:0000313" key="4">
    <source>
        <dbReference type="Proteomes" id="UP001175226"/>
    </source>
</evidence>
<comment type="caution">
    <text evidence="3">The sequence shown here is derived from an EMBL/GenBank/DDBJ whole genome shotgun (WGS) entry which is preliminary data.</text>
</comment>
<sequence>MCRRSGRLSDGDKMTKEPSYKSESLHEGIFRCGLPDDRLWRGRPATKTPIKSMRVFKRRLKFKLRYRAFLRGVKHRGKPYPVSLLTLPNELLQEIAYFLCKRDQKALRSTCRRVKVVLSTTVLSAILVNITLPFSNLNQDILEYITSRPAGYIHKLRF</sequence>
<accession>A0AA39MR38</accession>
<dbReference type="EMBL" id="JAUEPT010000023">
    <property type="protein sequence ID" value="KAK0443148.1"/>
    <property type="molecule type" value="Genomic_DNA"/>
</dbReference>
<evidence type="ECO:0000256" key="1">
    <source>
        <dbReference type="SAM" id="MobiDB-lite"/>
    </source>
</evidence>
<organism evidence="3 4">
    <name type="scientific">Armillaria borealis</name>
    <dbReference type="NCBI Taxonomy" id="47425"/>
    <lineage>
        <taxon>Eukaryota</taxon>
        <taxon>Fungi</taxon>
        <taxon>Dikarya</taxon>
        <taxon>Basidiomycota</taxon>
        <taxon>Agaricomycotina</taxon>
        <taxon>Agaricomycetes</taxon>
        <taxon>Agaricomycetidae</taxon>
        <taxon>Agaricales</taxon>
        <taxon>Marasmiineae</taxon>
        <taxon>Physalacriaceae</taxon>
        <taxon>Armillaria</taxon>
    </lineage>
</organism>
<dbReference type="Pfam" id="PF00646">
    <property type="entry name" value="F-box"/>
    <property type="match status" value="1"/>
</dbReference>
<proteinExistence type="predicted"/>
<evidence type="ECO:0000313" key="3">
    <source>
        <dbReference type="EMBL" id="KAK0443148.1"/>
    </source>
</evidence>
<feature type="domain" description="F-box" evidence="2">
    <location>
        <begin position="81"/>
        <end position="130"/>
    </location>
</feature>
<protein>
    <recommendedName>
        <fullName evidence="2">F-box domain-containing protein</fullName>
    </recommendedName>
</protein>
<dbReference type="InterPro" id="IPR001810">
    <property type="entry name" value="F-box_dom"/>
</dbReference>
<evidence type="ECO:0000259" key="2">
    <source>
        <dbReference type="PROSITE" id="PS50181"/>
    </source>
</evidence>
<reference evidence="3" key="1">
    <citation type="submission" date="2023-06" db="EMBL/GenBank/DDBJ databases">
        <authorList>
            <consortium name="Lawrence Berkeley National Laboratory"/>
            <person name="Ahrendt S."/>
            <person name="Sahu N."/>
            <person name="Indic B."/>
            <person name="Wong-Bajracharya J."/>
            <person name="Merenyi Z."/>
            <person name="Ke H.-M."/>
            <person name="Monk M."/>
            <person name="Kocsube S."/>
            <person name="Drula E."/>
            <person name="Lipzen A."/>
            <person name="Balint B."/>
            <person name="Henrissat B."/>
            <person name="Andreopoulos B."/>
            <person name="Martin F.M."/>
            <person name="Harder C.B."/>
            <person name="Rigling D."/>
            <person name="Ford K.L."/>
            <person name="Foster G.D."/>
            <person name="Pangilinan J."/>
            <person name="Papanicolaou A."/>
            <person name="Barry K."/>
            <person name="LaButti K."/>
            <person name="Viragh M."/>
            <person name="Koriabine M."/>
            <person name="Yan M."/>
            <person name="Riley R."/>
            <person name="Champramary S."/>
            <person name="Plett K.L."/>
            <person name="Tsai I.J."/>
            <person name="Slot J."/>
            <person name="Sipos G."/>
            <person name="Plett J."/>
            <person name="Nagy L.G."/>
            <person name="Grigoriev I.V."/>
        </authorList>
    </citation>
    <scope>NUCLEOTIDE SEQUENCE</scope>
    <source>
        <strain evidence="3">FPL87.14</strain>
    </source>
</reference>
<dbReference type="PROSITE" id="PS50181">
    <property type="entry name" value="FBOX"/>
    <property type="match status" value="1"/>
</dbReference>
<feature type="region of interest" description="Disordered" evidence="1">
    <location>
        <begin position="1"/>
        <end position="22"/>
    </location>
</feature>
<dbReference type="Proteomes" id="UP001175226">
    <property type="component" value="Unassembled WGS sequence"/>
</dbReference>
<feature type="compositionally biased region" description="Basic and acidic residues" evidence="1">
    <location>
        <begin position="7"/>
        <end position="22"/>
    </location>
</feature>